<gene>
    <name evidence="1" type="ORF">RPERSI_LOCUS23718</name>
</gene>
<evidence type="ECO:0000313" key="2">
    <source>
        <dbReference type="Proteomes" id="UP000789920"/>
    </source>
</evidence>
<feature type="non-terminal residue" evidence="1">
    <location>
        <position position="283"/>
    </location>
</feature>
<sequence length="283" mass="32925">MSENKGRKCEEERDSFKGRREIKSEFETTKRQINVEENGQNDNEYEVEAIINWKKENGKDYYMIKWLGYDERHNTWEPIENLKNCTELLRQFRKSRATKRVTMSDDDEYKDSVPEEKPYIRREIITKGNESSTHNRASGSKKWMGVVSGIDQKRVDKIFKDEVDDDRKNDVFSRPVEFSTQDECGESPNKTKNNRDHRLLAAIKYKKNRVASSSKVENDEPRRSNYVSLSSGPNNDVFNSSLVTDLKKENLEASSISSSSGNAPKISKRRPRLSMDREILPPP</sequence>
<organism evidence="1 2">
    <name type="scientific">Racocetra persica</name>
    <dbReference type="NCBI Taxonomy" id="160502"/>
    <lineage>
        <taxon>Eukaryota</taxon>
        <taxon>Fungi</taxon>
        <taxon>Fungi incertae sedis</taxon>
        <taxon>Mucoromycota</taxon>
        <taxon>Glomeromycotina</taxon>
        <taxon>Glomeromycetes</taxon>
        <taxon>Diversisporales</taxon>
        <taxon>Gigasporaceae</taxon>
        <taxon>Racocetra</taxon>
    </lineage>
</organism>
<accession>A0ACA9RWK7</accession>
<comment type="caution">
    <text evidence="1">The sequence shown here is derived from an EMBL/GenBank/DDBJ whole genome shotgun (WGS) entry which is preliminary data.</text>
</comment>
<name>A0ACA9RWK7_9GLOM</name>
<dbReference type="Proteomes" id="UP000789920">
    <property type="component" value="Unassembled WGS sequence"/>
</dbReference>
<dbReference type="EMBL" id="CAJVQC010074673">
    <property type="protein sequence ID" value="CAG8813211.1"/>
    <property type="molecule type" value="Genomic_DNA"/>
</dbReference>
<keyword evidence="2" id="KW-1185">Reference proteome</keyword>
<protein>
    <submittedName>
        <fullName evidence="1">5391_t:CDS:1</fullName>
    </submittedName>
</protein>
<proteinExistence type="predicted"/>
<evidence type="ECO:0000313" key="1">
    <source>
        <dbReference type="EMBL" id="CAG8813211.1"/>
    </source>
</evidence>
<reference evidence="1" key="1">
    <citation type="submission" date="2021-06" db="EMBL/GenBank/DDBJ databases">
        <authorList>
            <person name="Kallberg Y."/>
            <person name="Tangrot J."/>
            <person name="Rosling A."/>
        </authorList>
    </citation>
    <scope>NUCLEOTIDE SEQUENCE</scope>
    <source>
        <strain evidence="1">MA461A</strain>
    </source>
</reference>